<dbReference type="EMBL" id="SULG01000041">
    <property type="protein sequence ID" value="TLD41612.1"/>
    <property type="molecule type" value="Genomic_DNA"/>
</dbReference>
<dbReference type="Proteomes" id="UP000319783">
    <property type="component" value="Unassembled WGS sequence"/>
</dbReference>
<name>A0A533QAA9_9BACT</name>
<proteinExistence type="predicted"/>
<sequence>MKSISDIFAKTYETQEGLCFVVMPFSEDLSEIYERVLKPSVTSEPLLMRCIRGDEVYTDKPIMGDVWEFIQKAEIVIADLTGRNPNVLYELGLCHALWKKVVMIAQSIEDLPFDLRHFRAIIYKHTLRGADELRKNLVSAITELRALPSASGGAEFLRNDPDSLKEFDGIRVIAKKDTSSPTRIVIRRAHTTQIKYPTITISVSTINVTEDGETEFSIGYIMAGSRIPESLKIKLYPSQYMTIRNTRSVQLFYLTLNAIDPERKSALIDIVPLPAAEEGEESSAAS</sequence>
<comment type="caution">
    <text evidence="1">The sequence shown here is derived from an EMBL/GenBank/DDBJ whole genome shotgun (WGS) entry which is preliminary data.</text>
</comment>
<gene>
    <name evidence="1" type="ORF">JETT_2099</name>
</gene>
<reference evidence="1 2" key="1">
    <citation type="submission" date="2019-04" db="EMBL/GenBank/DDBJ databases">
        <title>Genome of a novel bacterium Candidatus Jettenia ecosi reconstructed from metagenome of an anammox bioreactor.</title>
        <authorList>
            <person name="Mardanov A.V."/>
            <person name="Beletsky A.V."/>
            <person name="Ravin N.V."/>
            <person name="Botchkova E.A."/>
            <person name="Litti Y.V."/>
            <person name="Nozhevnikova A.N."/>
        </authorList>
    </citation>
    <scope>NUCLEOTIDE SEQUENCE [LARGE SCALE GENOMIC DNA]</scope>
    <source>
        <strain evidence="1">J2</strain>
    </source>
</reference>
<dbReference type="AlphaFoldDB" id="A0A533QAA9"/>
<organism evidence="1 2">
    <name type="scientific">Candidatus Jettenia ecosi</name>
    <dbReference type="NCBI Taxonomy" id="2494326"/>
    <lineage>
        <taxon>Bacteria</taxon>
        <taxon>Pseudomonadati</taxon>
        <taxon>Planctomycetota</taxon>
        <taxon>Candidatus Brocadiia</taxon>
        <taxon>Candidatus Brocadiales</taxon>
        <taxon>Candidatus Brocadiaceae</taxon>
        <taxon>Candidatus Jettenia</taxon>
    </lineage>
</organism>
<protein>
    <submittedName>
        <fullName evidence="1">Uncharacterized protein</fullName>
    </submittedName>
</protein>
<evidence type="ECO:0000313" key="1">
    <source>
        <dbReference type="EMBL" id="TLD41612.1"/>
    </source>
</evidence>
<evidence type="ECO:0000313" key="2">
    <source>
        <dbReference type="Proteomes" id="UP000319783"/>
    </source>
</evidence>
<dbReference type="Gene3D" id="3.40.50.450">
    <property type="match status" value="1"/>
</dbReference>
<accession>A0A533QAA9</accession>